<dbReference type="Gene3D" id="3.40.462.20">
    <property type="match status" value="1"/>
</dbReference>
<evidence type="ECO:0000256" key="8">
    <source>
        <dbReference type="ARBA" id="ARBA00023180"/>
    </source>
</evidence>
<evidence type="ECO:0000313" key="12">
    <source>
        <dbReference type="Proteomes" id="UP001472677"/>
    </source>
</evidence>
<keyword evidence="3" id="KW-0285">Flavoprotein</keyword>
<keyword evidence="5" id="KW-0547">Nucleotide-binding</keyword>
<dbReference type="Gene3D" id="3.30.43.10">
    <property type="entry name" value="Uridine Diphospho-n-acetylenolpyruvylglucosamine Reductase, domain 2"/>
    <property type="match status" value="1"/>
</dbReference>
<dbReference type="InterPro" id="IPR016169">
    <property type="entry name" value="FAD-bd_PCMH_sub2"/>
</dbReference>
<keyword evidence="4" id="KW-0732">Signal</keyword>
<evidence type="ECO:0000256" key="5">
    <source>
        <dbReference type="ARBA" id="ARBA00022741"/>
    </source>
</evidence>
<feature type="domain" description="FAD-binding PCMH-type" evidence="10">
    <location>
        <begin position="85"/>
        <end position="262"/>
    </location>
</feature>
<dbReference type="InterPro" id="IPR016167">
    <property type="entry name" value="FAD-bd_PCMH_sub1"/>
</dbReference>
<dbReference type="Gene3D" id="3.30.465.10">
    <property type="match status" value="1"/>
</dbReference>
<dbReference type="SUPFAM" id="SSF56176">
    <property type="entry name" value="FAD-binding/transporter-associated domain-like"/>
    <property type="match status" value="1"/>
</dbReference>
<dbReference type="InterPro" id="IPR012951">
    <property type="entry name" value="BBE"/>
</dbReference>
<evidence type="ECO:0000259" key="10">
    <source>
        <dbReference type="PROSITE" id="PS51387"/>
    </source>
</evidence>
<dbReference type="Pfam" id="PF08031">
    <property type="entry name" value="BBE"/>
    <property type="match status" value="1"/>
</dbReference>
<name>A0ABR2CR47_9ROSI</name>
<organism evidence="11 12">
    <name type="scientific">Hibiscus sabdariffa</name>
    <name type="common">roselle</name>
    <dbReference type="NCBI Taxonomy" id="183260"/>
    <lineage>
        <taxon>Eukaryota</taxon>
        <taxon>Viridiplantae</taxon>
        <taxon>Streptophyta</taxon>
        <taxon>Embryophyta</taxon>
        <taxon>Tracheophyta</taxon>
        <taxon>Spermatophyta</taxon>
        <taxon>Magnoliopsida</taxon>
        <taxon>eudicotyledons</taxon>
        <taxon>Gunneridae</taxon>
        <taxon>Pentapetalae</taxon>
        <taxon>rosids</taxon>
        <taxon>malvids</taxon>
        <taxon>Malvales</taxon>
        <taxon>Malvaceae</taxon>
        <taxon>Malvoideae</taxon>
        <taxon>Hibiscus</taxon>
    </lineage>
</organism>
<evidence type="ECO:0000256" key="3">
    <source>
        <dbReference type="ARBA" id="ARBA00022630"/>
    </source>
</evidence>
<evidence type="ECO:0000256" key="2">
    <source>
        <dbReference type="ARBA" id="ARBA00005466"/>
    </source>
</evidence>
<protein>
    <recommendedName>
        <fullName evidence="10">FAD-binding PCMH-type domain-containing protein</fullName>
    </recommendedName>
</protein>
<keyword evidence="12" id="KW-1185">Reference proteome</keyword>
<dbReference type="InterPro" id="IPR006094">
    <property type="entry name" value="Oxid_FAD_bind_N"/>
</dbReference>
<proteinExistence type="inferred from homology"/>
<feature type="transmembrane region" description="Helical" evidence="9">
    <location>
        <begin position="7"/>
        <end position="31"/>
    </location>
</feature>
<dbReference type="Pfam" id="PF01565">
    <property type="entry name" value="FAD_binding_4"/>
    <property type="match status" value="1"/>
</dbReference>
<keyword evidence="6" id="KW-0274">FAD</keyword>
<gene>
    <name evidence="11" type="ORF">V6N12_005208</name>
</gene>
<evidence type="ECO:0000256" key="9">
    <source>
        <dbReference type="SAM" id="Phobius"/>
    </source>
</evidence>
<keyword evidence="9" id="KW-1133">Transmembrane helix</keyword>
<keyword evidence="7" id="KW-0560">Oxidoreductase</keyword>
<evidence type="ECO:0000256" key="1">
    <source>
        <dbReference type="ARBA" id="ARBA00001974"/>
    </source>
</evidence>
<keyword evidence="9" id="KW-0472">Membrane</keyword>
<sequence length="550" mass="61239">MCPETKSVFFSHFVAITMFPFLLVLLLSFPWKLGASTQPAEEFLHCLSLASRNSSIAKLVYTRHSFSYSSVLNSSAQNFRFTTPSTPTPLAIVTPLHPSHLQATVYCCRKLGLQLRTRSGGHDFEGLSYASTAYATPFVVIDLVNLRSVEINVEQGTVWVESGATLGELYYGIARTSRSLAFPAGIGHTIGVGGHLSGGGYGSMFRKYGLAADNVIDARLIDVKGRILERKSMGEDLFWAIRGGGGGSFGIVLAWKLKLVRVPANLTSCSVTKTLQQNATSLVHRWQSIGHKLPKEIHTSFAISRVNSSEDGKMTVQATLGSVFLGSTSELLPLMGDNFPELGLRKEDCMEMSWAEIVVLATQFRTGLPLETLLNRTQVSPLSKSFFKAKSDFVQQPIPEPALEGLWRKLYEEEAKSATIVFVAYGGIMDEIPETESPSPHRAGNLYTVLYVVDWGEDENVNSEKYINWMRRVYDYMTPYVSKSPREAYVNYRDLDIGANDMNNEKGSYAEAKIWGRKYFKNNFDRLVQVKTRVDPGNFFRHEQSIPPLP</sequence>
<accession>A0ABR2CR47</accession>
<evidence type="ECO:0000256" key="4">
    <source>
        <dbReference type="ARBA" id="ARBA00022729"/>
    </source>
</evidence>
<keyword evidence="8" id="KW-0325">Glycoprotein</keyword>
<keyword evidence="9" id="KW-0812">Transmembrane</keyword>
<dbReference type="InterPro" id="IPR016166">
    <property type="entry name" value="FAD-bd_PCMH"/>
</dbReference>
<dbReference type="PROSITE" id="PS51387">
    <property type="entry name" value="FAD_PCMH"/>
    <property type="match status" value="1"/>
</dbReference>
<reference evidence="11 12" key="1">
    <citation type="journal article" date="2024" name="G3 (Bethesda)">
        <title>Genome assembly of Hibiscus sabdariffa L. provides insights into metabolisms of medicinal natural products.</title>
        <authorList>
            <person name="Kim T."/>
        </authorList>
    </citation>
    <scope>NUCLEOTIDE SEQUENCE [LARGE SCALE GENOMIC DNA]</scope>
    <source>
        <strain evidence="11">TK-2024</strain>
        <tissue evidence="11">Old leaves</tissue>
    </source>
</reference>
<comment type="caution">
    <text evidence="11">The sequence shown here is derived from an EMBL/GenBank/DDBJ whole genome shotgun (WGS) entry which is preliminary data.</text>
</comment>
<dbReference type="EMBL" id="JBBPBM010000048">
    <property type="protein sequence ID" value="KAK8521299.1"/>
    <property type="molecule type" value="Genomic_DNA"/>
</dbReference>
<evidence type="ECO:0000313" key="11">
    <source>
        <dbReference type="EMBL" id="KAK8521299.1"/>
    </source>
</evidence>
<dbReference type="Proteomes" id="UP001472677">
    <property type="component" value="Unassembled WGS sequence"/>
</dbReference>
<comment type="cofactor">
    <cofactor evidence="1">
        <name>FAD</name>
        <dbReference type="ChEBI" id="CHEBI:57692"/>
    </cofactor>
</comment>
<evidence type="ECO:0000256" key="6">
    <source>
        <dbReference type="ARBA" id="ARBA00022827"/>
    </source>
</evidence>
<dbReference type="InterPro" id="IPR036318">
    <property type="entry name" value="FAD-bd_PCMH-like_sf"/>
</dbReference>
<evidence type="ECO:0000256" key="7">
    <source>
        <dbReference type="ARBA" id="ARBA00023002"/>
    </source>
</evidence>
<dbReference type="PANTHER" id="PTHR32448">
    <property type="entry name" value="OS08G0158400 PROTEIN"/>
    <property type="match status" value="1"/>
</dbReference>
<comment type="similarity">
    <text evidence="2">Belongs to the oxygen-dependent FAD-linked oxidoreductase family.</text>
</comment>